<keyword evidence="2" id="KW-1185">Reference proteome</keyword>
<evidence type="ECO:0000313" key="1">
    <source>
        <dbReference type="EMBL" id="KAJ6641613.1"/>
    </source>
</evidence>
<gene>
    <name evidence="1" type="ORF">Bhyg_06553</name>
</gene>
<dbReference type="AlphaFoldDB" id="A0A9Q0N0U1"/>
<sequence>MDCMEAMIERLNNQNMALHDCLTLLGIRFEITVERKSDESSRLINWLYKLVDDILERVDGPVTKLLRNTCIQLDKKLDDYIKAISSNNQQSYVDTLKTYCVILTKEMMKHFRLIIKMLRLLRYDFSLTAARVIILIRQLWNDCDMRNDFMRSKDQKQREDVYSKIVVFVCNA</sequence>
<organism evidence="1 2">
    <name type="scientific">Pseudolycoriella hygida</name>
    <dbReference type="NCBI Taxonomy" id="35572"/>
    <lineage>
        <taxon>Eukaryota</taxon>
        <taxon>Metazoa</taxon>
        <taxon>Ecdysozoa</taxon>
        <taxon>Arthropoda</taxon>
        <taxon>Hexapoda</taxon>
        <taxon>Insecta</taxon>
        <taxon>Pterygota</taxon>
        <taxon>Neoptera</taxon>
        <taxon>Endopterygota</taxon>
        <taxon>Diptera</taxon>
        <taxon>Nematocera</taxon>
        <taxon>Sciaroidea</taxon>
        <taxon>Sciaridae</taxon>
        <taxon>Pseudolycoriella</taxon>
    </lineage>
</organism>
<accession>A0A9Q0N0U1</accession>
<dbReference type="Proteomes" id="UP001151699">
    <property type="component" value="Chromosome B"/>
</dbReference>
<proteinExistence type="predicted"/>
<reference evidence="1" key="1">
    <citation type="submission" date="2022-07" db="EMBL/GenBank/DDBJ databases">
        <authorList>
            <person name="Trinca V."/>
            <person name="Uliana J.V.C."/>
            <person name="Torres T.T."/>
            <person name="Ward R.J."/>
            <person name="Monesi N."/>
        </authorList>
    </citation>
    <scope>NUCLEOTIDE SEQUENCE</scope>
    <source>
        <strain evidence="1">HSMRA1968</strain>
        <tissue evidence="1">Whole embryos</tissue>
    </source>
</reference>
<name>A0A9Q0N0U1_9DIPT</name>
<evidence type="ECO:0000313" key="2">
    <source>
        <dbReference type="Proteomes" id="UP001151699"/>
    </source>
</evidence>
<feature type="non-terminal residue" evidence="1">
    <location>
        <position position="172"/>
    </location>
</feature>
<comment type="caution">
    <text evidence="1">The sequence shown here is derived from an EMBL/GenBank/DDBJ whole genome shotgun (WGS) entry which is preliminary data.</text>
</comment>
<dbReference type="EMBL" id="WJQU01000002">
    <property type="protein sequence ID" value="KAJ6641613.1"/>
    <property type="molecule type" value="Genomic_DNA"/>
</dbReference>
<protein>
    <submittedName>
        <fullName evidence="1">Uncharacterized protein</fullName>
    </submittedName>
</protein>